<reference evidence="4" key="1">
    <citation type="submission" date="2015-10" db="EMBL/GenBank/DDBJ databases">
        <authorList>
            <person name="Gilbert D.G."/>
        </authorList>
    </citation>
    <scope>NUCLEOTIDE SEQUENCE</scope>
</reference>
<dbReference type="Pfam" id="PF00583">
    <property type="entry name" value="Acetyltransf_1"/>
    <property type="match status" value="1"/>
</dbReference>
<dbReference type="InterPro" id="IPR000182">
    <property type="entry name" value="GNAT_dom"/>
</dbReference>
<dbReference type="AlphaFoldDB" id="A0A160TF91"/>
<organism evidence="4">
    <name type="scientific">hydrothermal vent metagenome</name>
    <dbReference type="NCBI Taxonomy" id="652676"/>
    <lineage>
        <taxon>unclassified sequences</taxon>
        <taxon>metagenomes</taxon>
        <taxon>ecological metagenomes</taxon>
    </lineage>
</organism>
<dbReference type="Gene3D" id="3.40.630.30">
    <property type="match status" value="1"/>
</dbReference>
<evidence type="ECO:0000256" key="1">
    <source>
        <dbReference type="ARBA" id="ARBA00022679"/>
    </source>
</evidence>
<evidence type="ECO:0000256" key="2">
    <source>
        <dbReference type="ARBA" id="ARBA00023315"/>
    </source>
</evidence>
<dbReference type="PANTHER" id="PTHR43800:SF1">
    <property type="entry name" value="PEPTIDYL-LYSINE N-ACETYLTRANSFERASE YJAB"/>
    <property type="match status" value="1"/>
</dbReference>
<dbReference type="PANTHER" id="PTHR43800">
    <property type="entry name" value="PEPTIDYL-LYSINE N-ACETYLTRANSFERASE YJAB"/>
    <property type="match status" value="1"/>
</dbReference>
<protein>
    <submittedName>
        <fullName evidence="4">CopG domain-containing protein</fullName>
    </submittedName>
</protein>
<keyword evidence="1" id="KW-0808">Transferase</keyword>
<feature type="domain" description="N-acetyltransferase" evidence="3">
    <location>
        <begin position="32"/>
        <end position="187"/>
    </location>
</feature>
<sequence>MGLSPVSPNDVATIVTTLEMRQRPPLRPMPASRLRLVAWQKPSADKYRALFRRIGAPWLWFSRLVMDDATLTRIIHDPDIAIFAAVDPAGVEVGMLELDFRARHECEISYFGLVPELAGQGHGRWLMAEALARGWTKGVERVWVHTCTLDHPSALGFYRASGFTAISRTIETFPDPRATGFLSPDADEQREAAIAKRLDKLDRRITRLERDTGIGVEMIALFVRFWLSNTPPPPESERAAMRRQGGDRYDAFMDALGRRLAKGSKVRQEIGEDFPLQEE</sequence>
<name>A0A160TF91_9ZZZZ</name>
<dbReference type="InterPro" id="IPR016181">
    <property type="entry name" value="Acyl_CoA_acyltransferase"/>
</dbReference>
<dbReference type="GO" id="GO:0016747">
    <property type="term" value="F:acyltransferase activity, transferring groups other than amino-acyl groups"/>
    <property type="evidence" value="ECO:0007669"/>
    <property type="project" value="InterPro"/>
</dbReference>
<keyword evidence="2" id="KW-0012">Acyltransferase</keyword>
<dbReference type="SUPFAM" id="SSF55729">
    <property type="entry name" value="Acyl-CoA N-acyltransferases (Nat)"/>
    <property type="match status" value="1"/>
</dbReference>
<dbReference type="EMBL" id="CZQE01000048">
    <property type="protein sequence ID" value="CUS43405.1"/>
    <property type="molecule type" value="Genomic_DNA"/>
</dbReference>
<proteinExistence type="predicted"/>
<accession>A0A160TF91</accession>
<gene>
    <name evidence="4" type="ORF">MGWOODY_Smn3150</name>
</gene>
<dbReference type="PROSITE" id="PS51186">
    <property type="entry name" value="GNAT"/>
    <property type="match status" value="1"/>
</dbReference>
<evidence type="ECO:0000313" key="4">
    <source>
        <dbReference type="EMBL" id="CUS43405.1"/>
    </source>
</evidence>
<evidence type="ECO:0000259" key="3">
    <source>
        <dbReference type="PROSITE" id="PS51186"/>
    </source>
</evidence>
<dbReference type="CDD" id="cd04301">
    <property type="entry name" value="NAT_SF"/>
    <property type="match status" value="1"/>
</dbReference>